<keyword evidence="7" id="KW-1185">Reference proteome</keyword>
<keyword evidence="4" id="KW-0067">ATP-binding</keyword>
<keyword evidence="3" id="KW-0418">Kinase</keyword>
<organism evidence="6 7">
    <name type="scientific">Marasmiellus scandens</name>
    <dbReference type="NCBI Taxonomy" id="2682957"/>
    <lineage>
        <taxon>Eukaryota</taxon>
        <taxon>Fungi</taxon>
        <taxon>Dikarya</taxon>
        <taxon>Basidiomycota</taxon>
        <taxon>Agaricomycotina</taxon>
        <taxon>Agaricomycetes</taxon>
        <taxon>Agaricomycetidae</taxon>
        <taxon>Agaricales</taxon>
        <taxon>Marasmiineae</taxon>
        <taxon>Omphalotaceae</taxon>
        <taxon>Marasmiellus</taxon>
    </lineage>
</organism>
<protein>
    <recommendedName>
        <fullName evidence="5">Protein kinase domain-containing protein</fullName>
    </recommendedName>
</protein>
<evidence type="ECO:0000256" key="2">
    <source>
        <dbReference type="ARBA" id="ARBA00022741"/>
    </source>
</evidence>
<dbReference type="PANTHER" id="PTHR43289">
    <property type="entry name" value="MITOGEN-ACTIVATED PROTEIN KINASE KINASE KINASE 20-RELATED"/>
    <property type="match status" value="1"/>
</dbReference>
<evidence type="ECO:0000313" key="7">
    <source>
        <dbReference type="Proteomes" id="UP001498398"/>
    </source>
</evidence>
<dbReference type="InterPro" id="IPR011009">
    <property type="entry name" value="Kinase-like_dom_sf"/>
</dbReference>
<proteinExistence type="predicted"/>
<evidence type="ECO:0000256" key="3">
    <source>
        <dbReference type="ARBA" id="ARBA00022777"/>
    </source>
</evidence>
<evidence type="ECO:0000256" key="4">
    <source>
        <dbReference type="ARBA" id="ARBA00022840"/>
    </source>
</evidence>
<name>A0ABR1JEG8_9AGAR</name>
<keyword evidence="1" id="KW-0808">Transferase</keyword>
<reference evidence="6 7" key="1">
    <citation type="submission" date="2024-01" db="EMBL/GenBank/DDBJ databases">
        <title>A draft genome for the cacao thread blight pathogen Marasmiellus scandens.</title>
        <authorList>
            <person name="Baruah I.K."/>
            <person name="Leung J."/>
            <person name="Bukari Y."/>
            <person name="Amoako-Attah I."/>
            <person name="Meinhardt L.W."/>
            <person name="Bailey B.A."/>
            <person name="Cohen S.P."/>
        </authorList>
    </citation>
    <scope>NUCLEOTIDE SEQUENCE [LARGE SCALE GENOMIC DNA]</scope>
    <source>
        <strain evidence="6 7">GH-19</strain>
    </source>
</reference>
<dbReference type="PROSITE" id="PS00108">
    <property type="entry name" value="PROTEIN_KINASE_ST"/>
    <property type="match status" value="1"/>
</dbReference>
<dbReference type="SUPFAM" id="SSF56112">
    <property type="entry name" value="Protein kinase-like (PK-like)"/>
    <property type="match status" value="1"/>
</dbReference>
<dbReference type="SMART" id="SM00220">
    <property type="entry name" value="S_TKc"/>
    <property type="match status" value="1"/>
</dbReference>
<sequence length="351" mass="39974">MSPHTIFNKYGFDLEAQFGSWPIDIWYTDLDKTQPLNFPGNGHTWVYSFLRDRDNFVAKIFADHKDLVRELDIIYIAGECAIPAVGRVFLKKDQKQVLFGYVMPHESVLHPSSISTKQERLQIIHKLCELTRCFHAKKLIHGDIKPANVVFCSDGTLRFIDFGNSSRADSDFATNLRSLQYCSPRLARITEHVVLTPAEDLYSLGMSIWEIFTGSDDFWVAGVDSAADQDLYMEIAEDATEFGLQPDMNRIVDPDIRRLIQSYLDQGPPTETKFWQTRCMCIETESVLKFCTHDPPHTLTSRLRCRECVGSNQSTCQYAHRLPLIDSVYPSTPICTVCRPSVVVSFQNNAA</sequence>
<accession>A0ABR1JEG8</accession>
<dbReference type="PROSITE" id="PS50011">
    <property type="entry name" value="PROTEIN_KINASE_DOM"/>
    <property type="match status" value="1"/>
</dbReference>
<dbReference type="Proteomes" id="UP001498398">
    <property type="component" value="Unassembled WGS sequence"/>
</dbReference>
<evidence type="ECO:0000259" key="5">
    <source>
        <dbReference type="PROSITE" id="PS50011"/>
    </source>
</evidence>
<evidence type="ECO:0000256" key="1">
    <source>
        <dbReference type="ARBA" id="ARBA00022679"/>
    </source>
</evidence>
<dbReference type="PANTHER" id="PTHR43289:SF6">
    <property type="entry name" value="SERINE_THREONINE-PROTEIN KINASE NEKL-3"/>
    <property type="match status" value="1"/>
</dbReference>
<keyword evidence="2" id="KW-0547">Nucleotide-binding</keyword>
<gene>
    <name evidence="6" type="ORF">VKT23_011064</name>
</gene>
<dbReference type="InterPro" id="IPR008271">
    <property type="entry name" value="Ser/Thr_kinase_AS"/>
</dbReference>
<dbReference type="Gene3D" id="1.10.510.10">
    <property type="entry name" value="Transferase(Phosphotransferase) domain 1"/>
    <property type="match status" value="1"/>
</dbReference>
<dbReference type="Pfam" id="PF00069">
    <property type="entry name" value="Pkinase"/>
    <property type="match status" value="1"/>
</dbReference>
<dbReference type="EMBL" id="JBANRG010000023">
    <property type="protein sequence ID" value="KAK7455192.1"/>
    <property type="molecule type" value="Genomic_DNA"/>
</dbReference>
<comment type="caution">
    <text evidence="6">The sequence shown here is derived from an EMBL/GenBank/DDBJ whole genome shotgun (WGS) entry which is preliminary data.</text>
</comment>
<evidence type="ECO:0000313" key="6">
    <source>
        <dbReference type="EMBL" id="KAK7455192.1"/>
    </source>
</evidence>
<feature type="domain" description="Protein kinase" evidence="5">
    <location>
        <begin position="12"/>
        <end position="288"/>
    </location>
</feature>
<dbReference type="InterPro" id="IPR000719">
    <property type="entry name" value="Prot_kinase_dom"/>
</dbReference>